<feature type="transmembrane region" description="Helical" evidence="10">
    <location>
        <begin position="84"/>
        <end position="111"/>
    </location>
</feature>
<dbReference type="GO" id="GO:0008168">
    <property type="term" value="F:methyltransferase activity"/>
    <property type="evidence" value="ECO:0007669"/>
    <property type="project" value="UniProtKB-KW"/>
</dbReference>
<dbReference type="GO" id="GO:0006465">
    <property type="term" value="P:signal peptide processing"/>
    <property type="evidence" value="ECO:0007669"/>
    <property type="project" value="TreeGrafter"/>
</dbReference>
<dbReference type="Pfam" id="PF06750">
    <property type="entry name" value="A24_N_bact"/>
    <property type="match status" value="1"/>
</dbReference>
<dbReference type="Pfam" id="PF01478">
    <property type="entry name" value="Peptidase_A24"/>
    <property type="match status" value="1"/>
</dbReference>
<keyword evidence="5 9" id="KW-0812">Transmembrane</keyword>
<organism evidence="13 14">
    <name type="scientific">Sphingorhabdus pulchriflava</name>
    <dbReference type="NCBI Taxonomy" id="2292257"/>
    <lineage>
        <taxon>Bacteria</taxon>
        <taxon>Pseudomonadati</taxon>
        <taxon>Pseudomonadota</taxon>
        <taxon>Alphaproteobacteria</taxon>
        <taxon>Sphingomonadales</taxon>
        <taxon>Sphingomonadaceae</taxon>
        <taxon>Sphingorhabdus</taxon>
    </lineage>
</organism>
<dbReference type="PANTHER" id="PTHR30487:SF0">
    <property type="entry name" value="PREPILIN LEADER PEPTIDASE_N-METHYLTRANSFERASE-RELATED"/>
    <property type="match status" value="1"/>
</dbReference>
<comment type="catalytic activity">
    <reaction evidence="9">
        <text>Typically cleaves a -Gly-|-Phe- bond to release an N-terminal, basic peptide of 5-8 residues from type IV prepilin, and then N-methylates the new N-terminal amino group, the methyl donor being S-adenosyl-L-methionine.</text>
        <dbReference type="EC" id="3.4.23.43"/>
    </reaction>
</comment>
<name>A0A371BG52_9SPHN</name>
<feature type="transmembrane region" description="Helical" evidence="10">
    <location>
        <begin position="6"/>
        <end position="26"/>
    </location>
</feature>
<proteinExistence type="inferred from homology"/>
<reference evidence="14" key="1">
    <citation type="submission" date="2018-08" db="EMBL/GenBank/DDBJ databases">
        <authorList>
            <person name="Kim S.-J."/>
            <person name="Jung G.-Y."/>
        </authorList>
    </citation>
    <scope>NUCLEOTIDE SEQUENCE [LARGE SCALE GENOMIC DNA]</scope>
    <source>
        <strain evidence="14">GY_G</strain>
    </source>
</reference>
<dbReference type="Proteomes" id="UP000263833">
    <property type="component" value="Unassembled WGS sequence"/>
</dbReference>
<dbReference type="InterPro" id="IPR050882">
    <property type="entry name" value="Prepilin_peptidase/N-MTase"/>
</dbReference>
<feature type="transmembrane region" description="Helical" evidence="10">
    <location>
        <begin position="123"/>
        <end position="142"/>
    </location>
</feature>
<dbReference type="InterPro" id="IPR010627">
    <property type="entry name" value="Prepilin_pept_A24_N"/>
</dbReference>
<comment type="similarity">
    <text evidence="2 8">Belongs to the peptidase A24 family.</text>
</comment>
<feature type="domain" description="Prepilin type IV endopeptidase peptidase" evidence="11">
    <location>
        <begin position="105"/>
        <end position="214"/>
    </location>
</feature>
<evidence type="ECO:0000256" key="5">
    <source>
        <dbReference type="ARBA" id="ARBA00022692"/>
    </source>
</evidence>
<comment type="caution">
    <text evidence="13">The sequence shown here is derived from an EMBL/GenBank/DDBJ whole genome shotgun (WGS) entry which is preliminary data.</text>
</comment>
<evidence type="ECO:0000256" key="8">
    <source>
        <dbReference type="RuleBase" id="RU003793"/>
    </source>
</evidence>
<dbReference type="InterPro" id="IPR000045">
    <property type="entry name" value="Prepilin_IV_endopep_pep"/>
</dbReference>
<dbReference type="PRINTS" id="PR00864">
    <property type="entry name" value="PREPILNPTASE"/>
</dbReference>
<gene>
    <name evidence="13" type="ORF">DXH95_02590</name>
</gene>
<evidence type="ECO:0000256" key="2">
    <source>
        <dbReference type="ARBA" id="ARBA00005801"/>
    </source>
</evidence>
<keyword evidence="6 10" id="KW-1133">Transmembrane helix</keyword>
<keyword evidence="9" id="KW-0808">Transferase</keyword>
<keyword evidence="3" id="KW-1003">Cell membrane</keyword>
<feature type="transmembrane region" description="Helical" evidence="10">
    <location>
        <begin position="200"/>
        <end position="218"/>
    </location>
</feature>
<dbReference type="InterPro" id="IPR014032">
    <property type="entry name" value="Peptidase_A24A_bac"/>
</dbReference>
<dbReference type="GO" id="GO:0032259">
    <property type="term" value="P:methylation"/>
    <property type="evidence" value="ECO:0007669"/>
    <property type="project" value="UniProtKB-KW"/>
</dbReference>
<feature type="domain" description="Prepilin peptidase A24 N-terminal" evidence="12">
    <location>
        <begin position="12"/>
        <end position="92"/>
    </location>
</feature>
<dbReference type="OrthoDB" id="9789291at2"/>
<dbReference type="AlphaFoldDB" id="A0A371BG52"/>
<keyword evidence="9" id="KW-0645">Protease</keyword>
<keyword evidence="7 10" id="KW-0472">Membrane</keyword>
<evidence type="ECO:0000256" key="3">
    <source>
        <dbReference type="ARBA" id="ARBA00022475"/>
    </source>
</evidence>
<dbReference type="Gene3D" id="1.20.120.1220">
    <property type="match status" value="1"/>
</dbReference>
<evidence type="ECO:0000256" key="4">
    <source>
        <dbReference type="ARBA" id="ARBA00022519"/>
    </source>
</evidence>
<dbReference type="EMBL" id="QRGP01000001">
    <property type="protein sequence ID" value="RDV06341.1"/>
    <property type="molecule type" value="Genomic_DNA"/>
</dbReference>
<dbReference type="EC" id="3.4.23.43" evidence="9"/>
<evidence type="ECO:0000256" key="6">
    <source>
        <dbReference type="ARBA" id="ARBA00022989"/>
    </source>
</evidence>
<sequence length="244" mass="26262">MGSPTLAMLAAVVGAIIGSYIGVLVLRWPAGEPTVSGRSRCDTCQRQLAWFDLVPLFSFLILRGRCRYCKAVIDPVQAFAEWAGAILCGLAFHLLPIESAAVCALLFLMLLPLALLDARHFWLPDRLVIALALLGLLLGGIPSGGVELTMRLLAAALAFVALESLRRLFRNVRGREGMGAGDPKLFAALALWLSPYDMPLLILIASTLGIALALFTVARRRSMQQMPFGSLLAAAVVVLVLVRL</sequence>
<evidence type="ECO:0000256" key="1">
    <source>
        <dbReference type="ARBA" id="ARBA00004429"/>
    </source>
</evidence>
<dbReference type="EC" id="2.1.1.-" evidence="9"/>
<comment type="subcellular location">
    <subcellularLocation>
        <location evidence="1">Cell inner membrane</location>
        <topology evidence="1">Multi-pass membrane protein</topology>
    </subcellularLocation>
    <subcellularLocation>
        <location evidence="9">Cell membrane</location>
        <topology evidence="9">Multi-pass membrane protein</topology>
    </subcellularLocation>
</comment>
<keyword evidence="9" id="KW-0489">Methyltransferase</keyword>
<evidence type="ECO:0000259" key="11">
    <source>
        <dbReference type="Pfam" id="PF01478"/>
    </source>
</evidence>
<keyword evidence="9" id="KW-0511">Multifunctional enzyme</keyword>
<evidence type="ECO:0000256" key="10">
    <source>
        <dbReference type="SAM" id="Phobius"/>
    </source>
</evidence>
<dbReference type="PANTHER" id="PTHR30487">
    <property type="entry name" value="TYPE 4 PREPILIN-LIKE PROTEINS LEADER PEPTIDE-PROCESSING ENZYME"/>
    <property type="match status" value="1"/>
</dbReference>
<accession>A0A371BG52</accession>
<evidence type="ECO:0000256" key="7">
    <source>
        <dbReference type="ARBA" id="ARBA00023136"/>
    </source>
</evidence>
<keyword evidence="9" id="KW-0378">Hydrolase</keyword>
<feature type="transmembrane region" description="Helical" evidence="10">
    <location>
        <begin position="225"/>
        <end position="242"/>
    </location>
</feature>
<evidence type="ECO:0000313" key="13">
    <source>
        <dbReference type="EMBL" id="RDV06341.1"/>
    </source>
</evidence>
<dbReference type="GO" id="GO:0005886">
    <property type="term" value="C:plasma membrane"/>
    <property type="evidence" value="ECO:0007669"/>
    <property type="project" value="UniProtKB-SubCell"/>
</dbReference>
<keyword evidence="4" id="KW-0997">Cell inner membrane</keyword>
<keyword evidence="14" id="KW-1185">Reference proteome</keyword>
<dbReference type="GO" id="GO:0004190">
    <property type="term" value="F:aspartic-type endopeptidase activity"/>
    <property type="evidence" value="ECO:0007669"/>
    <property type="project" value="UniProtKB-EC"/>
</dbReference>
<evidence type="ECO:0000313" key="14">
    <source>
        <dbReference type="Proteomes" id="UP000263833"/>
    </source>
</evidence>
<evidence type="ECO:0000256" key="9">
    <source>
        <dbReference type="RuleBase" id="RU003794"/>
    </source>
</evidence>
<comment type="function">
    <text evidence="9">Plays an essential role in type IV pili and type II pseudopili formation by proteolytically removing the leader sequence from substrate proteins and subsequently monomethylating the alpha-amino group of the newly exposed N-terminal phenylalanine.</text>
</comment>
<protein>
    <recommendedName>
        <fullName evidence="9">Prepilin leader peptidase/N-methyltransferase</fullName>
        <ecNumber evidence="9">2.1.1.-</ecNumber>
        <ecNumber evidence="9">3.4.23.43</ecNumber>
    </recommendedName>
</protein>
<evidence type="ECO:0000259" key="12">
    <source>
        <dbReference type="Pfam" id="PF06750"/>
    </source>
</evidence>